<dbReference type="GO" id="GO:0000139">
    <property type="term" value="C:Golgi membrane"/>
    <property type="evidence" value="ECO:0007669"/>
    <property type="project" value="InterPro"/>
</dbReference>
<dbReference type="AlphaFoldDB" id="A0A0K2UNJ9"/>
<feature type="transmembrane region" description="Helical" evidence="8">
    <location>
        <begin position="205"/>
        <end position="229"/>
    </location>
</feature>
<evidence type="ECO:0000313" key="9">
    <source>
        <dbReference type="EMBL" id="CDW39823.1"/>
    </source>
</evidence>
<feature type="transmembrane region" description="Helical" evidence="8">
    <location>
        <begin position="123"/>
        <end position="142"/>
    </location>
</feature>
<dbReference type="PANTHER" id="PTHR10231">
    <property type="entry name" value="NUCLEOTIDE-SUGAR TRANSMEMBRANE TRANSPORTER"/>
    <property type="match status" value="1"/>
</dbReference>
<feature type="transmembrane region" description="Helical" evidence="8">
    <location>
        <begin position="249"/>
        <end position="266"/>
    </location>
</feature>
<keyword evidence="3" id="KW-0813">Transport</keyword>
<keyword evidence="4 8" id="KW-0812">Transmembrane</keyword>
<dbReference type="OrthoDB" id="419167at2759"/>
<dbReference type="InterPro" id="IPR037185">
    <property type="entry name" value="EmrE-like"/>
</dbReference>
<protein>
    <submittedName>
        <fullName evidence="9">Uncharacterized protein</fullName>
    </submittedName>
</protein>
<accession>A0A0K2UNJ9</accession>
<dbReference type="OMA" id="YHLSATC"/>
<comment type="subcellular location">
    <subcellularLocation>
        <location evidence="1">Membrane</location>
        <topology evidence="1">Multi-pass membrane protein</topology>
    </subcellularLocation>
</comment>
<feature type="region of interest" description="Disordered" evidence="7">
    <location>
        <begin position="1"/>
        <end position="24"/>
    </location>
</feature>
<evidence type="ECO:0000256" key="8">
    <source>
        <dbReference type="SAM" id="Phobius"/>
    </source>
</evidence>
<dbReference type="Pfam" id="PF04142">
    <property type="entry name" value="Nuc_sug_transp"/>
    <property type="match status" value="1"/>
</dbReference>
<sequence length="369" mass="41553">MGKEMSIRRKFGSTSAEMTARNEDDEIRGEEEMKLVIEKEKEPSKMGLFSFIGLSIVLFQVICEVSKQISNYSIQYYNNGKYPVASTAMVVSTEFLKLIFTIFRIDSSLPHFNFMTLKKSLKYMIPSILYAFNNNIYLYGLTLVPPPIWLILCSMRTLVTALIYRVFLKRAISTLQYLGIGGIVSSLVIAKVPDLMFHSINSIPLFAIGLAFLASCISAFAAIFTELLFKSSKSNDNSGHVDSFYIKQFWLYLYGLVISFLIHLATNPSYTIFSYSSDIINMDRSVLIFYIAALSCGSIGGITVASILKYLDNIVKEYTGSFGNVITAIISSCLFPDKFQFTIFVIISLAFLIMGILLYETQKPKNIHK</sequence>
<evidence type="ECO:0000256" key="2">
    <source>
        <dbReference type="ARBA" id="ARBA00009976"/>
    </source>
</evidence>
<evidence type="ECO:0000256" key="6">
    <source>
        <dbReference type="ARBA" id="ARBA00023136"/>
    </source>
</evidence>
<keyword evidence="3" id="KW-0762">Sugar transport</keyword>
<comment type="similarity">
    <text evidence="2">Belongs to the nucleotide-sugar transporter family. SLC35A subfamily.</text>
</comment>
<evidence type="ECO:0000256" key="1">
    <source>
        <dbReference type="ARBA" id="ARBA00004141"/>
    </source>
</evidence>
<keyword evidence="6 8" id="KW-0472">Membrane</keyword>
<reference evidence="9" key="1">
    <citation type="submission" date="2014-05" db="EMBL/GenBank/DDBJ databases">
        <authorList>
            <person name="Chronopoulou M."/>
        </authorList>
    </citation>
    <scope>NUCLEOTIDE SEQUENCE</scope>
    <source>
        <tissue evidence="9">Whole organism</tissue>
    </source>
</reference>
<dbReference type="EMBL" id="HACA01022462">
    <property type="protein sequence ID" value="CDW39823.1"/>
    <property type="molecule type" value="Transcribed_RNA"/>
</dbReference>
<feature type="transmembrane region" description="Helical" evidence="8">
    <location>
        <begin position="175"/>
        <end position="193"/>
    </location>
</feature>
<evidence type="ECO:0000256" key="5">
    <source>
        <dbReference type="ARBA" id="ARBA00022989"/>
    </source>
</evidence>
<evidence type="ECO:0000256" key="3">
    <source>
        <dbReference type="ARBA" id="ARBA00022597"/>
    </source>
</evidence>
<dbReference type="SUPFAM" id="SSF103481">
    <property type="entry name" value="Multidrug resistance efflux transporter EmrE"/>
    <property type="match status" value="1"/>
</dbReference>
<evidence type="ECO:0000256" key="7">
    <source>
        <dbReference type="SAM" id="MobiDB-lite"/>
    </source>
</evidence>
<evidence type="ECO:0000256" key="4">
    <source>
        <dbReference type="ARBA" id="ARBA00022692"/>
    </source>
</evidence>
<feature type="transmembrane region" description="Helical" evidence="8">
    <location>
        <begin position="286"/>
        <end position="311"/>
    </location>
</feature>
<feature type="transmembrane region" description="Helical" evidence="8">
    <location>
        <begin position="341"/>
        <end position="359"/>
    </location>
</feature>
<proteinExistence type="inferred from homology"/>
<dbReference type="InterPro" id="IPR007271">
    <property type="entry name" value="Nuc_sug_transpt"/>
</dbReference>
<dbReference type="GO" id="GO:0015165">
    <property type="term" value="F:pyrimidine nucleotide-sugar transmembrane transporter activity"/>
    <property type="evidence" value="ECO:0007669"/>
    <property type="project" value="InterPro"/>
</dbReference>
<organism evidence="9">
    <name type="scientific">Lepeophtheirus salmonis</name>
    <name type="common">Salmon louse</name>
    <name type="synonym">Caligus salmonis</name>
    <dbReference type="NCBI Taxonomy" id="72036"/>
    <lineage>
        <taxon>Eukaryota</taxon>
        <taxon>Metazoa</taxon>
        <taxon>Ecdysozoa</taxon>
        <taxon>Arthropoda</taxon>
        <taxon>Crustacea</taxon>
        <taxon>Multicrustacea</taxon>
        <taxon>Hexanauplia</taxon>
        <taxon>Copepoda</taxon>
        <taxon>Siphonostomatoida</taxon>
        <taxon>Caligidae</taxon>
        <taxon>Lepeophtheirus</taxon>
    </lineage>
</organism>
<keyword evidence="5 8" id="KW-1133">Transmembrane helix</keyword>
<name>A0A0K2UNJ9_LEPSM</name>